<evidence type="ECO:0000313" key="17">
    <source>
        <dbReference type="Proteomes" id="UP000285712"/>
    </source>
</evidence>
<keyword evidence="15" id="KW-1185">Reference proteome</keyword>
<evidence type="ECO:0000313" key="7">
    <source>
        <dbReference type="EMBL" id="RHZ26855.1"/>
    </source>
</evidence>
<dbReference type="Proteomes" id="UP000265716">
    <property type="component" value="Unassembled WGS sequence"/>
</dbReference>
<dbReference type="EMBL" id="QUSZ01002363">
    <property type="protein sequence ID" value="RHY22438.1"/>
    <property type="molecule type" value="Genomic_DNA"/>
</dbReference>
<dbReference type="EMBL" id="KI913127">
    <property type="protein sequence ID" value="ETV79775.1"/>
    <property type="molecule type" value="Genomic_DNA"/>
</dbReference>
<evidence type="ECO:0000313" key="1">
    <source>
        <dbReference type="EMBL" id="ETV79775.1"/>
    </source>
</evidence>
<dbReference type="Proteomes" id="UP000285430">
    <property type="component" value="Unassembled WGS sequence"/>
</dbReference>
<evidence type="ECO:0000313" key="12">
    <source>
        <dbReference type="Proteomes" id="UP000265716"/>
    </source>
</evidence>
<protein>
    <submittedName>
        <fullName evidence="1">Uncharacterized protein</fullName>
    </submittedName>
</protein>
<evidence type="ECO:0000313" key="11">
    <source>
        <dbReference type="Proteomes" id="UP000265427"/>
    </source>
</evidence>
<dbReference type="Proteomes" id="UP000265427">
    <property type="component" value="Unassembled WGS sequence"/>
</dbReference>
<evidence type="ECO:0000313" key="15">
    <source>
        <dbReference type="Proteomes" id="UP000284702"/>
    </source>
</evidence>
<dbReference type="Proteomes" id="UP000286510">
    <property type="component" value="Unassembled WGS sequence"/>
</dbReference>
<dbReference type="AlphaFoldDB" id="W4GJ93"/>
<evidence type="ECO:0000313" key="14">
    <source>
        <dbReference type="Proteomes" id="UP000275652"/>
    </source>
</evidence>
<name>W4GJ93_APHAT</name>
<dbReference type="EMBL" id="QUTH01002277">
    <property type="protein sequence ID" value="RHZ26855.1"/>
    <property type="molecule type" value="Genomic_DNA"/>
</dbReference>
<evidence type="ECO:0000313" key="6">
    <source>
        <dbReference type="EMBL" id="RHZ09101.1"/>
    </source>
</evidence>
<reference evidence="8 14" key="2">
    <citation type="journal article" date="2018" name="J. Invertebr. Pathol.">
        <title>New genotyping method for the causative agent of crayfish plague (Aphanomyces astaci) based on whole genome data.</title>
        <authorList>
            <person name="Minardi D."/>
            <person name="Studholme D.J."/>
            <person name="van der Giezen M."/>
            <person name="Pretto T."/>
            <person name="Oidtmann B."/>
        </authorList>
    </citation>
    <scope>NUCLEOTIDE SEQUENCE [LARGE SCALE GENOMIC DNA]</scope>
    <source>
        <strain evidence="8 14">KB13</strain>
    </source>
</reference>
<dbReference type="EMBL" id="QUTI01045275">
    <property type="protein sequence ID" value="RLN99880.1"/>
    <property type="molecule type" value="Genomic_DNA"/>
</dbReference>
<evidence type="ECO:0000313" key="8">
    <source>
        <dbReference type="EMBL" id="RLN99880.1"/>
    </source>
</evidence>
<dbReference type="Proteomes" id="UP000275652">
    <property type="component" value="Unassembled WGS sequence"/>
</dbReference>
<dbReference type="EMBL" id="QUTF01026321">
    <property type="protein sequence ID" value="RHY82160.1"/>
    <property type="molecule type" value="Genomic_DNA"/>
</dbReference>
<dbReference type="Proteomes" id="UP000284702">
    <property type="component" value="Unassembled WGS sequence"/>
</dbReference>
<dbReference type="EMBL" id="MZMZ02002655">
    <property type="protein sequence ID" value="RQM24750.1"/>
    <property type="molecule type" value="Genomic_DNA"/>
</dbReference>
<sequence length="110" mass="12323">MKTTSRSSMTTLACKGPAFHPKKIAMRYSPYSAKRPTLPDYVEYLEDQDMYDTMAALTDVETPTTSAEGDFDEDLVRLSLDNDIELVPGMSLAWSTEDISILLALFDKEC</sequence>
<dbReference type="EMBL" id="QUTC01007505">
    <property type="protein sequence ID" value="RHY47477.1"/>
    <property type="molecule type" value="Genomic_DNA"/>
</dbReference>
<dbReference type="EMBL" id="QUTG01000233">
    <property type="protein sequence ID" value="RHZ02634.1"/>
    <property type="molecule type" value="Genomic_DNA"/>
</dbReference>
<dbReference type="VEuPathDB" id="FungiDB:H257_07000"/>
<accession>W4GJ93</accession>
<evidence type="ECO:0000313" key="18">
    <source>
        <dbReference type="Proteomes" id="UP000286510"/>
    </source>
</evidence>
<evidence type="ECO:0000313" key="10">
    <source>
        <dbReference type="EMBL" id="RQM24750.1"/>
    </source>
</evidence>
<evidence type="ECO:0000313" key="16">
    <source>
        <dbReference type="Proteomes" id="UP000285430"/>
    </source>
</evidence>
<dbReference type="GeneID" id="20808996"/>
<dbReference type="Proteomes" id="UP000285712">
    <property type="component" value="Unassembled WGS sequence"/>
</dbReference>
<evidence type="ECO:0000313" key="4">
    <source>
        <dbReference type="EMBL" id="RHY82160.1"/>
    </source>
</evidence>
<reference evidence="11 12" key="4">
    <citation type="submission" date="2018-08" db="EMBL/GenBank/DDBJ databases">
        <title>Aphanomyces genome sequencing and annotation.</title>
        <authorList>
            <person name="Minardi D."/>
            <person name="Oidtmann B."/>
            <person name="Van Der Giezen M."/>
            <person name="Studholme D.J."/>
        </authorList>
    </citation>
    <scope>NUCLEOTIDE SEQUENCE [LARGE SCALE GENOMIC DNA]</scope>
    <source>
        <strain evidence="6 13">197901</strain>
        <strain evidence="7 16">Da</strain>
        <strain evidence="4 18">FDL457</strain>
        <strain evidence="2 11">Kv</strain>
        <strain evidence="3 12">SA</strain>
        <strain evidence="5 17">Sv</strain>
    </source>
</reference>
<evidence type="ECO:0000313" key="13">
    <source>
        <dbReference type="Proteomes" id="UP000266196"/>
    </source>
</evidence>
<evidence type="ECO:0000313" key="5">
    <source>
        <dbReference type="EMBL" id="RHZ02634.1"/>
    </source>
</evidence>
<dbReference type="EMBL" id="QUTI01034516">
    <property type="protein sequence ID" value="RLO02078.1"/>
    <property type="molecule type" value="Genomic_DNA"/>
</dbReference>
<organism evidence="1">
    <name type="scientific">Aphanomyces astaci</name>
    <name type="common">Crayfish plague agent</name>
    <dbReference type="NCBI Taxonomy" id="112090"/>
    <lineage>
        <taxon>Eukaryota</taxon>
        <taxon>Sar</taxon>
        <taxon>Stramenopiles</taxon>
        <taxon>Oomycota</taxon>
        <taxon>Saprolegniomycetes</taxon>
        <taxon>Saprolegniales</taxon>
        <taxon>Verrucalvaceae</taxon>
        <taxon>Aphanomyces</taxon>
    </lineage>
</organism>
<evidence type="ECO:0000313" key="3">
    <source>
        <dbReference type="EMBL" id="RHY47477.1"/>
    </source>
</evidence>
<dbReference type="OrthoDB" id="70730at2759"/>
<dbReference type="Proteomes" id="UP000266196">
    <property type="component" value="Unassembled WGS sequence"/>
</dbReference>
<dbReference type="EMBL" id="QUTE01011678">
    <property type="protein sequence ID" value="RHZ09101.1"/>
    <property type="molecule type" value="Genomic_DNA"/>
</dbReference>
<dbReference type="RefSeq" id="XP_009830711.1">
    <property type="nucleotide sequence ID" value="XM_009832409.1"/>
</dbReference>
<reference evidence="10 15" key="3">
    <citation type="submission" date="2018-07" db="EMBL/GenBank/DDBJ databases">
        <title>Annotation of Aphanomyces astaci genome assembly.</title>
        <authorList>
            <person name="Studholme D.J."/>
        </authorList>
    </citation>
    <scope>NUCLEOTIDE SEQUENCE [LARGE SCALE GENOMIC DNA]</scope>
    <source>
        <strain evidence="10">Pc</strain>
    </source>
</reference>
<evidence type="ECO:0000313" key="2">
    <source>
        <dbReference type="EMBL" id="RHY22438.1"/>
    </source>
</evidence>
<reference evidence="1" key="1">
    <citation type="submission" date="2013-12" db="EMBL/GenBank/DDBJ databases">
        <title>The Genome Sequence of Aphanomyces astaci APO3.</title>
        <authorList>
            <consortium name="The Broad Institute Genomics Platform"/>
            <person name="Russ C."/>
            <person name="Tyler B."/>
            <person name="van West P."/>
            <person name="Dieguez-Uribeondo J."/>
            <person name="Young S.K."/>
            <person name="Zeng Q."/>
            <person name="Gargeya S."/>
            <person name="Fitzgerald M."/>
            <person name="Abouelleil A."/>
            <person name="Alvarado L."/>
            <person name="Chapman S.B."/>
            <person name="Gainer-Dewar J."/>
            <person name="Goldberg J."/>
            <person name="Griggs A."/>
            <person name="Gujja S."/>
            <person name="Hansen M."/>
            <person name="Howarth C."/>
            <person name="Imamovic A."/>
            <person name="Ireland A."/>
            <person name="Larimer J."/>
            <person name="McCowan C."/>
            <person name="Murphy C."/>
            <person name="Pearson M."/>
            <person name="Poon T.W."/>
            <person name="Priest M."/>
            <person name="Roberts A."/>
            <person name="Saif S."/>
            <person name="Shea T."/>
            <person name="Sykes S."/>
            <person name="Wortman J."/>
            <person name="Nusbaum C."/>
            <person name="Birren B."/>
        </authorList>
    </citation>
    <scope>NUCLEOTIDE SEQUENCE [LARGE SCALE GENOMIC DNA]</scope>
    <source>
        <strain evidence="1">APO3</strain>
    </source>
</reference>
<gene>
    <name evidence="10" type="ORF">B5M09_000457</name>
    <name evidence="4" type="ORF">DYB26_011116</name>
    <name evidence="8" type="ORF">DYB28_003889</name>
    <name evidence="9" type="ORF">DYB28_009393</name>
    <name evidence="6" type="ORF">DYB31_006952</name>
    <name evidence="5" type="ORF">DYB35_013388</name>
    <name evidence="2" type="ORF">DYB36_011828</name>
    <name evidence="7" type="ORF">DYB37_006546</name>
    <name evidence="3" type="ORF">DYB38_012181</name>
    <name evidence="1" type="ORF">H257_07000</name>
</gene>
<evidence type="ECO:0000313" key="9">
    <source>
        <dbReference type="EMBL" id="RLO02078.1"/>
    </source>
</evidence>
<proteinExistence type="predicted"/>